<feature type="compositionally biased region" description="Low complexity" evidence="1">
    <location>
        <begin position="248"/>
        <end position="281"/>
    </location>
</feature>
<dbReference type="KEGG" id="poj:PtoMrB4_30070"/>
<evidence type="ECO:0000313" key="4">
    <source>
        <dbReference type="Proteomes" id="UP000501237"/>
    </source>
</evidence>
<dbReference type="AlphaFoldDB" id="A0A679GP21"/>
<evidence type="ECO:0000313" key="3">
    <source>
        <dbReference type="EMBL" id="BCA29030.1"/>
    </source>
</evidence>
<feature type="region of interest" description="Disordered" evidence="1">
    <location>
        <begin position="245"/>
        <end position="335"/>
    </location>
</feature>
<dbReference type="Pfam" id="PF13441">
    <property type="entry name" value="Gly-zipper_YMGG"/>
    <property type="match status" value="1"/>
</dbReference>
<protein>
    <recommendedName>
        <fullName evidence="2">YMGG-like Gly-zipper domain-containing protein</fullName>
    </recommendedName>
</protein>
<reference evidence="3 4" key="1">
    <citation type="journal article" date="2020" name="Microbiol. Resour. Announc.">
        <title>Complete genome sequence of Pseudomonas otitidis strain MrB4, isolated from Lake Biwa in Japan.</title>
        <authorList>
            <person name="Miyazaki K."/>
            <person name="Hase E."/>
            <person name="Maruya T."/>
        </authorList>
    </citation>
    <scope>NUCLEOTIDE SEQUENCE [LARGE SCALE GENOMIC DNA]</scope>
    <source>
        <strain evidence="3 4">MrB4</strain>
    </source>
</reference>
<proteinExistence type="predicted"/>
<gene>
    <name evidence="3" type="ORF">PtoMrB4_30070</name>
</gene>
<dbReference type="InterPro" id="IPR027367">
    <property type="entry name" value="Gly-zipper_YMGG"/>
</dbReference>
<evidence type="ECO:0000259" key="2">
    <source>
        <dbReference type="Pfam" id="PF13441"/>
    </source>
</evidence>
<evidence type="ECO:0000256" key="1">
    <source>
        <dbReference type="SAM" id="MobiDB-lite"/>
    </source>
</evidence>
<accession>A0A679GP21</accession>
<name>A0A679GP21_9GAMM</name>
<sequence>MTMAMATPRNIPAFSSVRTALITAVTCTSVLLTGCAGMGSPSSKVAATTKAEYYPQCYQPVSQLRASDQAVTQSVATGAIAGGVLGALAGGLSSDEHAGRNALIGAAGGALVGGAAGYYTARQQQIADDNARIASYAADIDSSSGELDRSIRYASAAQSCYQREFNNLMSARKSKSISDSEGRLRMAEIVAGLQETNALMAAVDGRAGENINTYTQAYERDLQTVGVERQTVTQVVAAENPVSVASQGGKATGTKASGSKTSTSKASTTKASTKATTAAAKKVPKEAVATERTLQKAEAKRAESQKVASQGATMVSDVCNSPDMGDWAPASCSKA</sequence>
<feature type="compositionally biased region" description="Basic and acidic residues" evidence="1">
    <location>
        <begin position="283"/>
        <end position="304"/>
    </location>
</feature>
<dbReference type="EMBL" id="AP022642">
    <property type="protein sequence ID" value="BCA29030.1"/>
    <property type="molecule type" value="Genomic_DNA"/>
</dbReference>
<feature type="domain" description="YMGG-like Gly-zipper" evidence="2">
    <location>
        <begin position="75"/>
        <end position="119"/>
    </location>
</feature>
<organism evidence="3 4">
    <name type="scientific">Metapseudomonas otitidis</name>
    <dbReference type="NCBI Taxonomy" id="319939"/>
    <lineage>
        <taxon>Bacteria</taxon>
        <taxon>Pseudomonadati</taxon>
        <taxon>Pseudomonadota</taxon>
        <taxon>Gammaproteobacteria</taxon>
        <taxon>Pseudomonadales</taxon>
        <taxon>Pseudomonadaceae</taxon>
        <taxon>Metapseudomonas</taxon>
    </lineage>
</organism>
<dbReference type="NCBIfam" id="NF041250">
    <property type="entry name" value="VI_TagQ"/>
    <property type="match status" value="1"/>
</dbReference>
<dbReference type="Proteomes" id="UP000501237">
    <property type="component" value="Chromosome"/>
</dbReference>